<evidence type="ECO:0000256" key="3">
    <source>
        <dbReference type="ARBA" id="ARBA00022679"/>
    </source>
</evidence>
<dbReference type="PRINTS" id="PR00507">
    <property type="entry name" value="N12N6MTFRASE"/>
</dbReference>
<organism evidence="7">
    <name type="scientific">marine sediment metagenome</name>
    <dbReference type="NCBI Taxonomy" id="412755"/>
    <lineage>
        <taxon>unclassified sequences</taxon>
        <taxon>metagenomes</taxon>
        <taxon>ecological metagenomes</taxon>
    </lineage>
</organism>
<feature type="non-terminal residue" evidence="7">
    <location>
        <position position="193"/>
    </location>
</feature>
<comment type="caution">
    <text evidence="7">The sequence shown here is derived from an EMBL/GenBank/DDBJ whole genome shotgun (WGS) entry which is preliminary data.</text>
</comment>
<dbReference type="AlphaFoldDB" id="X1IEE3"/>
<feature type="non-terminal residue" evidence="7">
    <location>
        <position position="1"/>
    </location>
</feature>
<dbReference type="InterPro" id="IPR002052">
    <property type="entry name" value="DNA_methylase_N6_adenine_CS"/>
</dbReference>
<evidence type="ECO:0000313" key="7">
    <source>
        <dbReference type="EMBL" id="GAH80057.1"/>
    </source>
</evidence>
<dbReference type="InterPro" id="IPR050953">
    <property type="entry name" value="N4_N6_ade-DNA_methylase"/>
</dbReference>
<gene>
    <name evidence="7" type="ORF">S03H2_66359</name>
</gene>
<evidence type="ECO:0000256" key="1">
    <source>
        <dbReference type="ARBA" id="ARBA00011900"/>
    </source>
</evidence>
<keyword evidence="4" id="KW-0949">S-adenosyl-L-methionine</keyword>
<reference evidence="7" key="1">
    <citation type="journal article" date="2014" name="Front. Microbiol.">
        <title>High frequency of phylogenetically diverse reductive dehalogenase-homologous genes in deep subseafloor sedimentary metagenomes.</title>
        <authorList>
            <person name="Kawai M."/>
            <person name="Futagami T."/>
            <person name="Toyoda A."/>
            <person name="Takaki Y."/>
            <person name="Nishi S."/>
            <person name="Hori S."/>
            <person name="Arai W."/>
            <person name="Tsubouchi T."/>
            <person name="Morono Y."/>
            <person name="Uchiyama I."/>
            <person name="Ito T."/>
            <person name="Fujiyama A."/>
            <person name="Inagaki F."/>
            <person name="Takami H."/>
        </authorList>
    </citation>
    <scope>NUCLEOTIDE SEQUENCE</scope>
    <source>
        <strain evidence="7">Expedition CK06-06</strain>
    </source>
</reference>
<proteinExistence type="predicted"/>
<dbReference type="GO" id="GO:0006304">
    <property type="term" value="P:DNA modification"/>
    <property type="evidence" value="ECO:0007669"/>
    <property type="project" value="InterPro"/>
</dbReference>
<evidence type="ECO:0000256" key="4">
    <source>
        <dbReference type="ARBA" id="ARBA00022691"/>
    </source>
</evidence>
<dbReference type="PANTHER" id="PTHR33841">
    <property type="entry name" value="DNA METHYLTRANSFERASE YEEA-RELATED"/>
    <property type="match status" value="1"/>
</dbReference>
<dbReference type="GO" id="GO:0009007">
    <property type="term" value="F:site-specific DNA-methyltransferase (adenine-specific) activity"/>
    <property type="evidence" value="ECO:0007669"/>
    <property type="project" value="UniProtKB-EC"/>
</dbReference>
<accession>X1IEE3</accession>
<name>X1IEE3_9ZZZZ</name>
<dbReference type="PROSITE" id="PS00092">
    <property type="entry name" value="N6_MTASE"/>
    <property type="match status" value="1"/>
</dbReference>
<dbReference type="GO" id="GO:0003676">
    <property type="term" value="F:nucleic acid binding"/>
    <property type="evidence" value="ECO:0007669"/>
    <property type="project" value="InterPro"/>
</dbReference>
<dbReference type="InterPro" id="IPR029063">
    <property type="entry name" value="SAM-dependent_MTases_sf"/>
</dbReference>
<evidence type="ECO:0000259" key="6">
    <source>
        <dbReference type="Pfam" id="PF07669"/>
    </source>
</evidence>
<sequence>EMIKRTKENISNLYESFFSEKYKGRLNSFIYDFTEKLNNDFTLFNETKNIELELLLKNIDYVVGNPPYVTLYGRRDRKKNELQRINYLSQYRQFPDSLKNGKINYVMLFLEHGLDYLKKNGKLSFIIDISFFETAYKYTRKYLLENTKIITIENNISNFDGVTSGQLIIKIENNFDKNNIVKVKNFFTEEIQE</sequence>
<protein>
    <recommendedName>
        <fullName evidence="1">site-specific DNA-methyltransferase (adenine-specific)</fullName>
        <ecNumber evidence="1">2.1.1.72</ecNumber>
    </recommendedName>
</protein>
<dbReference type="Gene3D" id="3.40.50.150">
    <property type="entry name" value="Vaccinia Virus protein VP39"/>
    <property type="match status" value="1"/>
</dbReference>
<comment type="catalytic activity">
    <reaction evidence="5">
        <text>a 2'-deoxyadenosine in DNA + S-adenosyl-L-methionine = an N(6)-methyl-2'-deoxyadenosine in DNA + S-adenosyl-L-homocysteine + H(+)</text>
        <dbReference type="Rhea" id="RHEA:15197"/>
        <dbReference type="Rhea" id="RHEA-COMP:12418"/>
        <dbReference type="Rhea" id="RHEA-COMP:12419"/>
        <dbReference type="ChEBI" id="CHEBI:15378"/>
        <dbReference type="ChEBI" id="CHEBI:57856"/>
        <dbReference type="ChEBI" id="CHEBI:59789"/>
        <dbReference type="ChEBI" id="CHEBI:90615"/>
        <dbReference type="ChEBI" id="CHEBI:90616"/>
        <dbReference type="EC" id="2.1.1.72"/>
    </reaction>
</comment>
<evidence type="ECO:0000256" key="2">
    <source>
        <dbReference type="ARBA" id="ARBA00022603"/>
    </source>
</evidence>
<dbReference type="Pfam" id="PF07669">
    <property type="entry name" value="Eco57I"/>
    <property type="match status" value="1"/>
</dbReference>
<dbReference type="PANTHER" id="PTHR33841:SF1">
    <property type="entry name" value="DNA METHYLTRANSFERASE A"/>
    <property type="match status" value="1"/>
</dbReference>
<evidence type="ECO:0000256" key="5">
    <source>
        <dbReference type="ARBA" id="ARBA00047942"/>
    </source>
</evidence>
<dbReference type="GO" id="GO:0032259">
    <property type="term" value="P:methylation"/>
    <property type="evidence" value="ECO:0007669"/>
    <property type="project" value="UniProtKB-KW"/>
</dbReference>
<keyword evidence="2" id="KW-0489">Methyltransferase</keyword>
<dbReference type="EMBL" id="BARU01043318">
    <property type="protein sequence ID" value="GAH80057.1"/>
    <property type="molecule type" value="Genomic_DNA"/>
</dbReference>
<dbReference type="SUPFAM" id="SSF53335">
    <property type="entry name" value="S-adenosyl-L-methionine-dependent methyltransferases"/>
    <property type="match status" value="1"/>
</dbReference>
<keyword evidence="3" id="KW-0808">Transferase</keyword>
<feature type="domain" description="Type II methyltransferase M.TaqI-like" evidence="6">
    <location>
        <begin position="24"/>
        <end position="153"/>
    </location>
</feature>
<dbReference type="InterPro" id="IPR011639">
    <property type="entry name" value="MethylTrfase_TaqI-like_dom"/>
</dbReference>
<dbReference type="EC" id="2.1.1.72" evidence="1"/>